<organism evidence="9 10">
    <name type="scientific">Leeia speluncae</name>
    <dbReference type="NCBI Taxonomy" id="2884804"/>
    <lineage>
        <taxon>Bacteria</taxon>
        <taxon>Pseudomonadati</taxon>
        <taxon>Pseudomonadota</taxon>
        <taxon>Betaproteobacteria</taxon>
        <taxon>Neisseriales</taxon>
        <taxon>Leeiaceae</taxon>
        <taxon>Leeia</taxon>
    </lineage>
</organism>
<dbReference type="Gene3D" id="2.160.20.70">
    <property type="match status" value="1"/>
</dbReference>
<dbReference type="Proteomes" id="UP001165395">
    <property type="component" value="Unassembled WGS sequence"/>
</dbReference>
<accession>A0ABS8D698</accession>
<evidence type="ECO:0000256" key="1">
    <source>
        <dbReference type="ARBA" id="ARBA00006291"/>
    </source>
</evidence>
<evidence type="ECO:0000313" key="10">
    <source>
        <dbReference type="Proteomes" id="UP001165395"/>
    </source>
</evidence>
<feature type="domain" description="Septum formation inhibitor MinC C-terminal" evidence="7">
    <location>
        <begin position="145"/>
        <end position="246"/>
    </location>
</feature>
<dbReference type="Pfam" id="PF03775">
    <property type="entry name" value="MinC_C"/>
    <property type="match status" value="1"/>
</dbReference>
<protein>
    <recommendedName>
        <fullName evidence="6">Probable septum site-determining protein MinC</fullName>
    </recommendedName>
</protein>
<dbReference type="InterPro" id="IPR013033">
    <property type="entry name" value="MinC"/>
</dbReference>
<evidence type="ECO:0000259" key="7">
    <source>
        <dbReference type="Pfam" id="PF03775"/>
    </source>
</evidence>
<dbReference type="HAMAP" id="MF_00267">
    <property type="entry name" value="MinC"/>
    <property type="match status" value="1"/>
</dbReference>
<sequence length="251" mass="26779">MTSTPAGHVPAIFDLKSATLTLIAVVLKTTNLDELATELNDRLSKTPNFFSQDPVVIDFSLVMDQPTPDFARLIPLLKQFKMIPIAAKGGNDQQMNAALAAGLTEAPEQHAPATVAAPRVETVVKEVIKEVVREVSVPTAGVTMVIDRPLRSGQQVYAKGGDLVVLGAVSFGAEVIADGSIHVYAPLRGKAIAGARGNMEARIFTTQFEPELISIAGIYRTTDTPLPANVAGKAAHIRLEGEKMIMEPLVF</sequence>
<proteinExistence type="inferred from homology"/>
<comment type="similarity">
    <text evidence="1 6">Belongs to the MinC family.</text>
</comment>
<dbReference type="EMBL" id="JAJBZT010000004">
    <property type="protein sequence ID" value="MCB6183728.1"/>
    <property type="molecule type" value="Genomic_DNA"/>
</dbReference>
<keyword evidence="2 6" id="KW-0132">Cell division</keyword>
<evidence type="ECO:0000256" key="5">
    <source>
        <dbReference type="ARBA" id="ARBA00025606"/>
    </source>
</evidence>
<evidence type="ECO:0000256" key="6">
    <source>
        <dbReference type="HAMAP-Rule" id="MF_00267"/>
    </source>
</evidence>
<dbReference type="Gene3D" id="3.30.70.260">
    <property type="match status" value="1"/>
</dbReference>
<evidence type="ECO:0000256" key="2">
    <source>
        <dbReference type="ARBA" id="ARBA00022618"/>
    </source>
</evidence>
<dbReference type="SUPFAM" id="SSF63848">
    <property type="entry name" value="Cell-division inhibitor MinC, C-terminal domain"/>
    <property type="match status" value="1"/>
</dbReference>
<keyword evidence="10" id="KW-1185">Reference proteome</keyword>
<dbReference type="PANTHER" id="PTHR34108:SF1">
    <property type="entry name" value="SEPTUM SITE-DETERMINING PROTEIN MINC"/>
    <property type="match status" value="1"/>
</dbReference>
<name>A0ABS8D698_9NEIS</name>
<dbReference type="NCBIfam" id="TIGR01222">
    <property type="entry name" value="minC"/>
    <property type="match status" value="1"/>
</dbReference>
<dbReference type="PANTHER" id="PTHR34108">
    <property type="entry name" value="SEPTUM SITE-DETERMINING PROTEIN MINC"/>
    <property type="match status" value="1"/>
</dbReference>
<dbReference type="InterPro" id="IPR005526">
    <property type="entry name" value="Septum_form_inhib_MinC_C"/>
</dbReference>
<evidence type="ECO:0000259" key="8">
    <source>
        <dbReference type="Pfam" id="PF05209"/>
    </source>
</evidence>
<reference evidence="9" key="1">
    <citation type="submission" date="2021-10" db="EMBL/GenBank/DDBJ databases">
        <title>The complete genome sequence of Leeia sp. TBRC 13508.</title>
        <authorList>
            <person name="Charoenyingcharoen P."/>
            <person name="Yukphan P."/>
        </authorList>
    </citation>
    <scope>NUCLEOTIDE SEQUENCE</scope>
    <source>
        <strain evidence="9">TBRC 13508</strain>
    </source>
</reference>
<dbReference type="RefSeq" id="WP_227180505.1">
    <property type="nucleotide sequence ID" value="NZ_JAJBZT010000004.1"/>
</dbReference>
<keyword evidence="3 6" id="KW-0717">Septation</keyword>
<dbReference type="InterPro" id="IPR007874">
    <property type="entry name" value="MinC_N"/>
</dbReference>
<keyword evidence="4 6" id="KW-0131">Cell cycle</keyword>
<evidence type="ECO:0000313" key="9">
    <source>
        <dbReference type="EMBL" id="MCB6183728.1"/>
    </source>
</evidence>
<gene>
    <name evidence="6 9" type="primary">minC</name>
    <name evidence="9" type="ORF">LIN78_09210</name>
</gene>
<dbReference type="InterPro" id="IPR036145">
    <property type="entry name" value="MinC_C_sf"/>
</dbReference>
<comment type="function">
    <text evidence="5 6">Cell division inhibitor that blocks the formation of polar Z ring septums. Rapidly oscillates between the poles of the cell to destabilize FtsZ filaments that have formed before they mature into polar Z rings. Prevents FtsZ polymerization.</text>
</comment>
<dbReference type="InterPro" id="IPR016098">
    <property type="entry name" value="CAP/MinC_C"/>
</dbReference>
<comment type="caution">
    <text evidence="9">The sequence shown here is derived from an EMBL/GenBank/DDBJ whole genome shotgun (WGS) entry which is preliminary data.</text>
</comment>
<feature type="domain" description="Septum formation inhibitor MinC N-terminal" evidence="8">
    <location>
        <begin position="13"/>
        <end position="84"/>
    </location>
</feature>
<dbReference type="Pfam" id="PF05209">
    <property type="entry name" value="MinC_N"/>
    <property type="match status" value="1"/>
</dbReference>
<comment type="subunit">
    <text evidence="6">Interacts with MinD and FtsZ.</text>
</comment>
<evidence type="ECO:0000256" key="4">
    <source>
        <dbReference type="ARBA" id="ARBA00023306"/>
    </source>
</evidence>
<evidence type="ECO:0000256" key="3">
    <source>
        <dbReference type="ARBA" id="ARBA00023210"/>
    </source>
</evidence>